<organism evidence="3 4">
    <name type="scientific">Rhizophlyctis rosea</name>
    <dbReference type="NCBI Taxonomy" id="64517"/>
    <lineage>
        <taxon>Eukaryota</taxon>
        <taxon>Fungi</taxon>
        <taxon>Fungi incertae sedis</taxon>
        <taxon>Chytridiomycota</taxon>
        <taxon>Chytridiomycota incertae sedis</taxon>
        <taxon>Chytridiomycetes</taxon>
        <taxon>Rhizophlyctidales</taxon>
        <taxon>Rhizophlyctidaceae</taxon>
        <taxon>Rhizophlyctis</taxon>
    </lineage>
</organism>
<keyword evidence="1" id="KW-0472">Membrane</keyword>
<dbReference type="GO" id="GO:0005886">
    <property type="term" value="C:plasma membrane"/>
    <property type="evidence" value="ECO:0007669"/>
    <property type="project" value="TreeGrafter"/>
</dbReference>
<evidence type="ECO:0000259" key="2">
    <source>
        <dbReference type="Pfam" id="PF02714"/>
    </source>
</evidence>
<feature type="non-terminal residue" evidence="3">
    <location>
        <position position="332"/>
    </location>
</feature>
<feature type="non-terminal residue" evidence="3">
    <location>
        <position position="1"/>
    </location>
</feature>
<accession>A0AAD5S784</accession>
<dbReference type="InterPro" id="IPR003864">
    <property type="entry name" value="CSC1/OSCA1-like_7TM"/>
</dbReference>
<evidence type="ECO:0000313" key="3">
    <source>
        <dbReference type="EMBL" id="KAJ3027361.1"/>
    </source>
</evidence>
<feature type="transmembrane region" description="Helical" evidence="1">
    <location>
        <begin position="22"/>
        <end position="44"/>
    </location>
</feature>
<keyword evidence="4" id="KW-1185">Reference proteome</keyword>
<reference evidence="3" key="1">
    <citation type="submission" date="2020-05" db="EMBL/GenBank/DDBJ databases">
        <title>Phylogenomic resolution of chytrid fungi.</title>
        <authorList>
            <person name="Stajich J.E."/>
            <person name="Amses K."/>
            <person name="Simmons R."/>
            <person name="Seto K."/>
            <person name="Myers J."/>
            <person name="Bonds A."/>
            <person name="Quandt C.A."/>
            <person name="Barry K."/>
            <person name="Liu P."/>
            <person name="Grigoriev I."/>
            <person name="Longcore J.E."/>
            <person name="James T.Y."/>
        </authorList>
    </citation>
    <scope>NUCLEOTIDE SEQUENCE</scope>
    <source>
        <strain evidence="3">JEL0318</strain>
    </source>
</reference>
<protein>
    <recommendedName>
        <fullName evidence="2">CSC1/OSCA1-like 7TM region domain-containing protein</fullName>
    </recommendedName>
</protein>
<dbReference type="AlphaFoldDB" id="A0AAD5S784"/>
<feature type="transmembrane region" description="Helical" evidence="1">
    <location>
        <begin position="74"/>
        <end position="100"/>
    </location>
</feature>
<sequence>VLSRLQGTVHGVGVEKSVLNKFFAFQVYQVVYIVGLGTIVASYASGELKLSEIGDDLDGMVMNMTKGFISSSTLYITFLATGFTSYGLEIVQAAGLLLTFIRRHVFRLTPRQKYENNKPPALNFAVYYGAGMIAFLVAVCYGVVQPLILPFACVYFFLARVVLKYQCSYVMETRVESGGSWWLNIFTLLCISLTLFQLVTFGAIFLASSALNKKNTYPGRLASFITAGAMLATLLFYIICTRYYGPRAEYVSKKEALEEDSEAEGGRKAEERGRVVKVGGREENLEDRVFNPALVKPLWKVWMEDGARGVAEGLYRIEFEDLEDYCVKNGLQ</sequence>
<dbReference type="InterPro" id="IPR045122">
    <property type="entry name" value="Csc1-like"/>
</dbReference>
<feature type="transmembrane region" description="Helical" evidence="1">
    <location>
        <begin position="121"/>
        <end position="141"/>
    </location>
</feature>
<name>A0AAD5S784_9FUNG</name>
<dbReference type="Pfam" id="PF02714">
    <property type="entry name" value="RSN1_7TM"/>
    <property type="match status" value="1"/>
</dbReference>
<keyword evidence="1" id="KW-1133">Transmembrane helix</keyword>
<dbReference type="GO" id="GO:0005227">
    <property type="term" value="F:calcium-activated cation channel activity"/>
    <property type="evidence" value="ECO:0007669"/>
    <property type="project" value="InterPro"/>
</dbReference>
<dbReference type="EMBL" id="JADGJD010002895">
    <property type="protein sequence ID" value="KAJ3027361.1"/>
    <property type="molecule type" value="Genomic_DNA"/>
</dbReference>
<proteinExistence type="predicted"/>
<feature type="transmembrane region" description="Helical" evidence="1">
    <location>
        <begin position="221"/>
        <end position="244"/>
    </location>
</feature>
<evidence type="ECO:0000256" key="1">
    <source>
        <dbReference type="SAM" id="Phobius"/>
    </source>
</evidence>
<feature type="transmembrane region" description="Helical" evidence="1">
    <location>
        <begin position="183"/>
        <end position="209"/>
    </location>
</feature>
<gene>
    <name evidence="3" type="ORF">HK097_006161</name>
</gene>
<comment type="caution">
    <text evidence="3">The sequence shown here is derived from an EMBL/GenBank/DDBJ whole genome shotgun (WGS) entry which is preliminary data.</text>
</comment>
<feature type="transmembrane region" description="Helical" evidence="1">
    <location>
        <begin position="147"/>
        <end position="163"/>
    </location>
</feature>
<evidence type="ECO:0000313" key="4">
    <source>
        <dbReference type="Proteomes" id="UP001212841"/>
    </source>
</evidence>
<dbReference type="PANTHER" id="PTHR13018:SF139">
    <property type="entry name" value="PHOSPHATE METABOLISM PROTEIN 7"/>
    <property type="match status" value="1"/>
</dbReference>
<feature type="domain" description="CSC1/OSCA1-like 7TM region" evidence="2">
    <location>
        <begin position="2"/>
        <end position="203"/>
    </location>
</feature>
<dbReference type="PANTHER" id="PTHR13018">
    <property type="entry name" value="PROBABLE MEMBRANE PROTEIN DUF221-RELATED"/>
    <property type="match status" value="1"/>
</dbReference>
<dbReference type="Proteomes" id="UP001212841">
    <property type="component" value="Unassembled WGS sequence"/>
</dbReference>
<keyword evidence="1" id="KW-0812">Transmembrane</keyword>